<dbReference type="InterPro" id="IPR013785">
    <property type="entry name" value="Aldolase_TIM"/>
</dbReference>
<comment type="cofactor">
    <cofactor evidence="1">
        <name>FMN</name>
        <dbReference type="ChEBI" id="CHEBI:58210"/>
    </cofactor>
</comment>
<dbReference type="CDD" id="cd02932">
    <property type="entry name" value="OYE_YqiM_FMN"/>
    <property type="match status" value="1"/>
</dbReference>
<sequence length="365" mass="39774">MSALFEPITLRNLTIPNRVWMSPMCQYSAAHDGPDAGVPHDWHLTHLASRAVGGVGLAMVEITAVRPEGRITPGDLGLWNDRQRDAFRVITAMLESHGVVPGIQIGHAGRKASTRAPWEDKGSPLRPDEGGWQTVGPSAVPFGSFPTPTELSRDEIAQVVADFRAAAQRALDAGFKVIEVHGAHGYLIHSFLSPHSNQRTDEYGGSFENRTRFALEVVDAVREVWPAELPVLFRVSATDWLSENEADEREGWTGEDTVRLAKELQAHGVDLLDTSSGGIAPDARIPVGPGYQTPFATRVRERVGLPVGTVGLVTRPEQAEEIIASGQADVVLLGRELLRDPYWPRRAALALDGDAGWPNQYAWAI</sequence>
<reference evidence="7 8" key="1">
    <citation type="submission" date="2016-11" db="EMBL/GenBank/DDBJ databases">
        <authorList>
            <person name="Jaros S."/>
            <person name="Januszkiewicz K."/>
            <person name="Wedrychowicz H."/>
        </authorList>
    </citation>
    <scope>NUCLEOTIDE SEQUENCE [LARGE SCALE GENOMIC DNA]</scope>
    <source>
        <strain evidence="7 8">DSM 44523</strain>
    </source>
</reference>
<dbReference type="PANTHER" id="PTHR43303:SF4">
    <property type="entry name" value="NADPH DEHYDROGENASE C23G7.10C-RELATED"/>
    <property type="match status" value="1"/>
</dbReference>
<dbReference type="InterPro" id="IPR044152">
    <property type="entry name" value="YqjM-like"/>
</dbReference>
<dbReference type="Gene3D" id="3.20.20.70">
    <property type="entry name" value="Aldolase class I"/>
    <property type="match status" value="1"/>
</dbReference>
<dbReference type="InterPro" id="IPR001155">
    <property type="entry name" value="OxRdtase_FMN_N"/>
</dbReference>
<keyword evidence="5" id="KW-0560">Oxidoreductase</keyword>
<name>A0A1M5GEF8_STRHI</name>
<dbReference type="OrthoDB" id="3169239at2"/>
<evidence type="ECO:0000256" key="5">
    <source>
        <dbReference type="ARBA" id="ARBA00023002"/>
    </source>
</evidence>
<dbReference type="GO" id="GO:0050661">
    <property type="term" value="F:NADP binding"/>
    <property type="evidence" value="ECO:0007669"/>
    <property type="project" value="InterPro"/>
</dbReference>
<evidence type="ECO:0000256" key="1">
    <source>
        <dbReference type="ARBA" id="ARBA00001917"/>
    </source>
</evidence>
<proteinExistence type="predicted"/>
<keyword evidence="3" id="KW-0288">FMN</keyword>
<dbReference type="PANTHER" id="PTHR43303">
    <property type="entry name" value="NADPH DEHYDROGENASE C23G7.10C-RELATED"/>
    <property type="match status" value="1"/>
</dbReference>
<dbReference type="GO" id="GO:0003959">
    <property type="term" value="F:NADPH dehydrogenase activity"/>
    <property type="evidence" value="ECO:0007669"/>
    <property type="project" value="InterPro"/>
</dbReference>
<keyword evidence="4" id="KW-0521">NADP</keyword>
<evidence type="ECO:0000256" key="2">
    <source>
        <dbReference type="ARBA" id="ARBA00022630"/>
    </source>
</evidence>
<dbReference type="Pfam" id="PF00724">
    <property type="entry name" value="Oxidored_FMN"/>
    <property type="match status" value="1"/>
</dbReference>
<evidence type="ECO:0000313" key="8">
    <source>
        <dbReference type="Proteomes" id="UP000184501"/>
    </source>
</evidence>
<evidence type="ECO:0000256" key="3">
    <source>
        <dbReference type="ARBA" id="ARBA00022643"/>
    </source>
</evidence>
<dbReference type="RefSeq" id="WP_073485181.1">
    <property type="nucleotide sequence ID" value="NZ_FQVN01000006.1"/>
</dbReference>
<dbReference type="EMBL" id="FQVN01000006">
    <property type="protein sequence ID" value="SHG02117.1"/>
    <property type="molecule type" value="Genomic_DNA"/>
</dbReference>
<protein>
    <submittedName>
        <fullName evidence="7">2,4-dienoyl-CoA reductase</fullName>
    </submittedName>
</protein>
<feature type="domain" description="NADH:flavin oxidoreductase/NADH oxidase N-terminal" evidence="6">
    <location>
        <begin position="4"/>
        <end position="348"/>
    </location>
</feature>
<organism evidence="7 8">
    <name type="scientific">Streptoalloteichus hindustanus</name>
    <dbReference type="NCBI Taxonomy" id="2017"/>
    <lineage>
        <taxon>Bacteria</taxon>
        <taxon>Bacillati</taxon>
        <taxon>Actinomycetota</taxon>
        <taxon>Actinomycetes</taxon>
        <taxon>Pseudonocardiales</taxon>
        <taxon>Pseudonocardiaceae</taxon>
        <taxon>Streptoalloteichus</taxon>
    </lineage>
</organism>
<keyword evidence="8" id="KW-1185">Reference proteome</keyword>
<dbReference type="SUPFAM" id="SSF51395">
    <property type="entry name" value="FMN-linked oxidoreductases"/>
    <property type="match status" value="1"/>
</dbReference>
<evidence type="ECO:0000313" key="7">
    <source>
        <dbReference type="EMBL" id="SHG02117.1"/>
    </source>
</evidence>
<evidence type="ECO:0000256" key="4">
    <source>
        <dbReference type="ARBA" id="ARBA00022857"/>
    </source>
</evidence>
<keyword evidence="2" id="KW-0285">Flavoprotein</keyword>
<dbReference type="Proteomes" id="UP000184501">
    <property type="component" value="Unassembled WGS sequence"/>
</dbReference>
<dbReference type="GO" id="GO:0010181">
    <property type="term" value="F:FMN binding"/>
    <property type="evidence" value="ECO:0007669"/>
    <property type="project" value="InterPro"/>
</dbReference>
<accession>A0A1M5GEF8</accession>
<gene>
    <name evidence="7" type="ORF">SAMN05444320_10687</name>
</gene>
<evidence type="ECO:0000259" key="6">
    <source>
        <dbReference type="Pfam" id="PF00724"/>
    </source>
</evidence>
<dbReference type="STRING" id="2017.SAMN05444320_10687"/>
<dbReference type="AlphaFoldDB" id="A0A1M5GEF8"/>